<keyword evidence="1" id="KW-0812">Transmembrane</keyword>
<dbReference type="KEGG" id="nve:5512969"/>
<name>A7S4T3_NEMVE</name>
<dbReference type="EMBL" id="DS469580">
    <property type="protein sequence ID" value="EDO41207.1"/>
    <property type="molecule type" value="Genomic_DNA"/>
</dbReference>
<feature type="transmembrane region" description="Helical" evidence="1">
    <location>
        <begin position="173"/>
        <end position="194"/>
    </location>
</feature>
<dbReference type="PhylomeDB" id="A7S4T3"/>
<keyword evidence="1" id="KW-0472">Membrane</keyword>
<reference evidence="2 3" key="1">
    <citation type="journal article" date="2007" name="Science">
        <title>Sea anemone genome reveals ancestral eumetazoan gene repertoire and genomic organization.</title>
        <authorList>
            <person name="Putnam N.H."/>
            <person name="Srivastava M."/>
            <person name="Hellsten U."/>
            <person name="Dirks B."/>
            <person name="Chapman J."/>
            <person name="Salamov A."/>
            <person name="Terry A."/>
            <person name="Shapiro H."/>
            <person name="Lindquist E."/>
            <person name="Kapitonov V.V."/>
            <person name="Jurka J."/>
            <person name="Genikhovich G."/>
            <person name="Grigoriev I.V."/>
            <person name="Lucas S.M."/>
            <person name="Steele R.E."/>
            <person name="Finnerty J.R."/>
            <person name="Technau U."/>
            <person name="Martindale M.Q."/>
            <person name="Rokhsar D.S."/>
        </authorList>
    </citation>
    <scope>NUCLEOTIDE SEQUENCE [LARGE SCALE GENOMIC DNA]</scope>
    <source>
        <strain evidence="3">CH2 X CH6</strain>
    </source>
</reference>
<dbReference type="Gene3D" id="1.20.120.1760">
    <property type="match status" value="1"/>
</dbReference>
<dbReference type="InterPro" id="IPR043130">
    <property type="entry name" value="CDP-OH_PTrfase_TM_dom"/>
</dbReference>
<evidence type="ECO:0008006" key="4">
    <source>
        <dbReference type="Google" id="ProtNLM"/>
    </source>
</evidence>
<evidence type="ECO:0000313" key="2">
    <source>
        <dbReference type="EMBL" id="EDO41207.1"/>
    </source>
</evidence>
<proteinExistence type="predicted"/>
<dbReference type="Proteomes" id="UP000001593">
    <property type="component" value="Unassembled WGS sequence"/>
</dbReference>
<dbReference type="OrthoDB" id="10253254at2759"/>
<dbReference type="eggNOG" id="ENOG502S0MB">
    <property type="taxonomic scope" value="Eukaryota"/>
</dbReference>
<evidence type="ECO:0000313" key="3">
    <source>
        <dbReference type="Proteomes" id="UP000001593"/>
    </source>
</evidence>
<dbReference type="InParanoid" id="A7S4T3"/>
<dbReference type="AlphaFoldDB" id="A7S4T3"/>
<gene>
    <name evidence="2" type="ORF">NEMVEDRAFT_v1g232692</name>
</gene>
<accession>A7S4T3</accession>
<sequence length="287" mass="33144">MMFPVKSIKLRMQDHTSHYINLPLMELAEDKLGISNIPGVTPNLISGTHLFCAIVAAKCMTSGQLGMRRFGVALYELRYQLDILDGVVYRAQANKRNSYASGFGSIGYLVDAFTDFCGGILLALSCALFLSRYPPLKRVKTRIYGDQELGRKSSLMYGEGEVDKFVHLSRRTVMVKMFLVTLQIVLRSALWDYFLRNYHDLLERRNPQIPQFMQEEVLDYRSTWLVMWFWKLSSADAALQFTLLAVLFDKLWMWVQLLNYIGWIQLVIVALISQMHLMEVREYLLGV</sequence>
<keyword evidence="3" id="KW-1185">Reference proteome</keyword>
<dbReference type="OMA" id="QYQCQNY"/>
<organism evidence="2 3">
    <name type="scientific">Nematostella vectensis</name>
    <name type="common">Starlet sea anemone</name>
    <dbReference type="NCBI Taxonomy" id="45351"/>
    <lineage>
        <taxon>Eukaryota</taxon>
        <taxon>Metazoa</taxon>
        <taxon>Cnidaria</taxon>
        <taxon>Anthozoa</taxon>
        <taxon>Hexacorallia</taxon>
        <taxon>Actiniaria</taxon>
        <taxon>Edwardsiidae</taxon>
        <taxon>Nematostella</taxon>
    </lineage>
</organism>
<feature type="transmembrane region" description="Helical" evidence="1">
    <location>
        <begin position="106"/>
        <end position="130"/>
    </location>
</feature>
<dbReference type="STRING" id="45351.A7S4T3"/>
<dbReference type="HOGENOM" id="CLU_060194_0_0_1"/>
<keyword evidence="1" id="KW-1133">Transmembrane helix</keyword>
<protein>
    <recommendedName>
        <fullName evidence="4">Ceramide phosphoethanolamine synthase</fullName>
    </recommendedName>
</protein>
<feature type="transmembrane region" description="Helical" evidence="1">
    <location>
        <begin position="260"/>
        <end position="277"/>
    </location>
</feature>
<evidence type="ECO:0000256" key="1">
    <source>
        <dbReference type="SAM" id="Phobius"/>
    </source>
</evidence>